<evidence type="ECO:0000313" key="1">
    <source>
        <dbReference type="EnsemblMetazoa" id="GBRI016198-PA"/>
    </source>
</evidence>
<evidence type="ECO:0008006" key="3">
    <source>
        <dbReference type="Google" id="ProtNLM"/>
    </source>
</evidence>
<dbReference type="Gene3D" id="3.30.60.30">
    <property type="match status" value="1"/>
</dbReference>
<dbReference type="EnsemblMetazoa" id="GBRI016198-RA">
    <property type="protein sequence ID" value="GBRI016198-PA"/>
    <property type="gene ID" value="GBRI016198"/>
</dbReference>
<reference evidence="2" key="1">
    <citation type="submission" date="2014-03" db="EMBL/GenBank/DDBJ databases">
        <authorList>
            <person name="Aksoy S."/>
            <person name="Warren W."/>
            <person name="Wilson R.K."/>
        </authorList>
    </citation>
    <scope>NUCLEOTIDE SEQUENCE [LARGE SCALE GENOMIC DNA]</scope>
    <source>
        <strain evidence="2">IAEA</strain>
    </source>
</reference>
<accession>A0A1A9WE55</accession>
<dbReference type="Proteomes" id="UP000091820">
    <property type="component" value="Unassembled WGS sequence"/>
</dbReference>
<sequence length="147" mass="16853">MVSKAEEETGFRNQFKRRTLTLVFRLILIISFSMRQNGVKKILLLERENMGIATNRQLFRSFFTLNAAKVLIVVPTEQPPNQCGFSCTETERLLCAGNGQCMQQFKGECQISAYNCEHPEKVFIILDDFKCKQTGAPLCQQWELGHN</sequence>
<organism evidence="1 2">
    <name type="scientific">Glossina brevipalpis</name>
    <dbReference type="NCBI Taxonomy" id="37001"/>
    <lineage>
        <taxon>Eukaryota</taxon>
        <taxon>Metazoa</taxon>
        <taxon>Ecdysozoa</taxon>
        <taxon>Arthropoda</taxon>
        <taxon>Hexapoda</taxon>
        <taxon>Insecta</taxon>
        <taxon>Pterygota</taxon>
        <taxon>Neoptera</taxon>
        <taxon>Endopterygota</taxon>
        <taxon>Diptera</taxon>
        <taxon>Brachycera</taxon>
        <taxon>Muscomorpha</taxon>
        <taxon>Hippoboscoidea</taxon>
        <taxon>Glossinidae</taxon>
        <taxon>Glossina</taxon>
    </lineage>
</organism>
<keyword evidence="2" id="KW-1185">Reference proteome</keyword>
<name>A0A1A9WE55_9MUSC</name>
<evidence type="ECO:0000313" key="2">
    <source>
        <dbReference type="Proteomes" id="UP000091820"/>
    </source>
</evidence>
<dbReference type="AlphaFoldDB" id="A0A1A9WE55"/>
<reference evidence="1" key="2">
    <citation type="submission" date="2020-05" db="UniProtKB">
        <authorList>
            <consortium name="EnsemblMetazoa"/>
        </authorList>
    </citation>
    <scope>IDENTIFICATION</scope>
    <source>
        <strain evidence="1">IAEA</strain>
    </source>
</reference>
<proteinExistence type="predicted"/>
<dbReference type="VEuPathDB" id="VectorBase:GBRI016198"/>
<protein>
    <recommendedName>
        <fullName evidence="3">Kazal-like domain-containing protein</fullName>
    </recommendedName>
</protein>